<dbReference type="AlphaFoldDB" id="A0A4R6TVI5"/>
<protein>
    <submittedName>
        <fullName evidence="5">ArsR family transcriptional regulator</fullName>
    </submittedName>
</protein>
<keyword evidence="6" id="KW-1185">Reference proteome</keyword>
<sequence length="120" mass="13820">MLFSVPIVLIFGSSRSVMSAPTLQRNAKLTDFESPFKALADQKRLEVLKLLTKHGASCVCDLMEYMDMPQSKLSYHLKILLRAGFIQKESRGTWSYYTVREERLRELLSEEVAESFRIAQ</sequence>
<dbReference type="GO" id="GO:0003677">
    <property type="term" value="F:DNA binding"/>
    <property type="evidence" value="ECO:0007669"/>
    <property type="project" value="UniProtKB-KW"/>
</dbReference>
<dbReference type="InterPro" id="IPR011991">
    <property type="entry name" value="ArsR-like_HTH"/>
</dbReference>
<dbReference type="EMBL" id="SNYJ01000013">
    <property type="protein sequence ID" value="TDQ37431.1"/>
    <property type="molecule type" value="Genomic_DNA"/>
</dbReference>
<comment type="caution">
    <text evidence="5">The sequence shown here is derived from an EMBL/GenBank/DDBJ whole genome shotgun (WGS) entry which is preliminary data.</text>
</comment>
<organism evidence="5 6">
    <name type="scientific">Aureibacillus halotolerans</name>
    <dbReference type="NCBI Taxonomy" id="1508390"/>
    <lineage>
        <taxon>Bacteria</taxon>
        <taxon>Bacillati</taxon>
        <taxon>Bacillota</taxon>
        <taxon>Bacilli</taxon>
        <taxon>Bacillales</taxon>
        <taxon>Bacillaceae</taxon>
        <taxon>Aureibacillus</taxon>
    </lineage>
</organism>
<dbReference type="InterPro" id="IPR051081">
    <property type="entry name" value="HTH_MetalResp_TranReg"/>
</dbReference>
<dbReference type="PANTHER" id="PTHR33154">
    <property type="entry name" value="TRANSCRIPTIONAL REGULATOR, ARSR FAMILY"/>
    <property type="match status" value="1"/>
</dbReference>
<keyword evidence="3" id="KW-0804">Transcription</keyword>
<dbReference type="CDD" id="cd00090">
    <property type="entry name" value="HTH_ARSR"/>
    <property type="match status" value="1"/>
</dbReference>
<dbReference type="PRINTS" id="PR00778">
    <property type="entry name" value="HTHARSR"/>
</dbReference>
<evidence type="ECO:0000256" key="1">
    <source>
        <dbReference type="ARBA" id="ARBA00023015"/>
    </source>
</evidence>
<evidence type="ECO:0000256" key="2">
    <source>
        <dbReference type="ARBA" id="ARBA00023125"/>
    </source>
</evidence>
<evidence type="ECO:0000259" key="4">
    <source>
        <dbReference type="PROSITE" id="PS50987"/>
    </source>
</evidence>
<gene>
    <name evidence="5" type="ORF">EV213_11366</name>
</gene>
<dbReference type="GO" id="GO:0003700">
    <property type="term" value="F:DNA-binding transcription factor activity"/>
    <property type="evidence" value="ECO:0007669"/>
    <property type="project" value="InterPro"/>
</dbReference>
<evidence type="ECO:0000313" key="5">
    <source>
        <dbReference type="EMBL" id="TDQ37431.1"/>
    </source>
</evidence>
<feature type="domain" description="HTH arsR-type" evidence="4">
    <location>
        <begin position="24"/>
        <end position="119"/>
    </location>
</feature>
<dbReference type="NCBIfam" id="NF033788">
    <property type="entry name" value="HTH_metalloreg"/>
    <property type="match status" value="1"/>
</dbReference>
<dbReference type="InterPro" id="IPR001845">
    <property type="entry name" value="HTH_ArsR_DNA-bd_dom"/>
</dbReference>
<dbReference type="InterPro" id="IPR036390">
    <property type="entry name" value="WH_DNA-bd_sf"/>
</dbReference>
<keyword evidence="2" id="KW-0238">DNA-binding</keyword>
<accession>A0A4R6TVI5</accession>
<name>A0A4R6TVI5_9BACI</name>
<keyword evidence="1" id="KW-0805">Transcription regulation</keyword>
<reference evidence="5 6" key="1">
    <citation type="submission" date="2019-03" db="EMBL/GenBank/DDBJ databases">
        <title>Genomic Encyclopedia of Type Strains, Phase IV (KMG-IV): sequencing the most valuable type-strain genomes for metagenomic binning, comparative biology and taxonomic classification.</title>
        <authorList>
            <person name="Goeker M."/>
        </authorList>
    </citation>
    <scope>NUCLEOTIDE SEQUENCE [LARGE SCALE GENOMIC DNA]</scope>
    <source>
        <strain evidence="5 6">DSM 28697</strain>
    </source>
</reference>
<evidence type="ECO:0000313" key="6">
    <source>
        <dbReference type="Proteomes" id="UP000295632"/>
    </source>
</evidence>
<dbReference type="PANTHER" id="PTHR33154:SF18">
    <property type="entry name" value="ARSENICAL RESISTANCE OPERON REPRESSOR"/>
    <property type="match status" value="1"/>
</dbReference>
<proteinExistence type="predicted"/>
<dbReference type="Gene3D" id="1.10.10.10">
    <property type="entry name" value="Winged helix-like DNA-binding domain superfamily/Winged helix DNA-binding domain"/>
    <property type="match status" value="1"/>
</dbReference>
<dbReference type="SMART" id="SM00418">
    <property type="entry name" value="HTH_ARSR"/>
    <property type="match status" value="1"/>
</dbReference>
<evidence type="ECO:0000256" key="3">
    <source>
        <dbReference type="ARBA" id="ARBA00023163"/>
    </source>
</evidence>
<dbReference type="Pfam" id="PF01022">
    <property type="entry name" value="HTH_5"/>
    <property type="match status" value="1"/>
</dbReference>
<dbReference type="PROSITE" id="PS50987">
    <property type="entry name" value="HTH_ARSR_2"/>
    <property type="match status" value="1"/>
</dbReference>
<dbReference type="SUPFAM" id="SSF46785">
    <property type="entry name" value="Winged helix' DNA-binding domain"/>
    <property type="match status" value="1"/>
</dbReference>
<dbReference type="Proteomes" id="UP000295632">
    <property type="component" value="Unassembled WGS sequence"/>
</dbReference>
<dbReference type="InterPro" id="IPR036388">
    <property type="entry name" value="WH-like_DNA-bd_sf"/>
</dbReference>